<evidence type="ECO:0000313" key="2">
    <source>
        <dbReference type="EMBL" id="KAF7376345.1"/>
    </source>
</evidence>
<gene>
    <name evidence="2" type="ORF">MSAN_00050000</name>
</gene>
<protein>
    <submittedName>
        <fullName evidence="2">Uncharacterized protein</fullName>
    </submittedName>
</protein>
<organism evidence="2 3">
    <name type="scientific">Mycena sanguinolenta</name>
    <dbReference type="NCBI Taxonomy" id="230812"/>
    <lineage>
        <taxon>Eukaryota</taxon>
        <taxon>Fungi</taxon>
        <taxon>Dikarya</taxon>
        <taxon>Basidiomycota</taxon>
        <taxon>Agaricomycotina</taxon>
        <taxon>Agaricomycetes</taxon>
        <taxon>Agaricomycetidae</taxon>
        <taxon>Agaricales</taxon>
        <taxon>Marasmiineae</taxon>
        <taxon>Mycenaceae</taxon>
        <taxon>Mycena</taxon>
    </lineage>
</organism>
<dbReference type="OrthoDB" id="3227568at2759"/>
<accession>A0A8H7DJA9</accession>
<sequence>MSNTLDWVRALHRTIMLAQIPHSEPNTPSSKYPSSDLWKGTLGLSITRDLEAARDDDEDDTNMTRFITIDHPGSSGAIFYSVPARRPSMLVDETIDSDSEVDALIERNAVQVLLFPVAATSFITGQVMKAHLLSDPTICPKSRPSGSGFSLNLHALEALSRALQNGSSIPIRDLLNELKPTSHCADRVFQDRRDAARMLLVKRYRDALRNKDQEALRIAARLATRHSTPEEAKLDRLSLDSCGAQAHESLDGSQSSPTLRSNVAIAIATKNTVPLALPTRRHANTLSTVKSSVDRSRNEKKRPKERAGAKGKGKENILV</sequence>
<proteinExistence type="predicted"/>
<name>A0A8H7DJA9_9AGAR</name>
<evidence type="ECO:0000256" key="1">
    <source>
        <dbReference type="SAM" id="MobiDB-lite"/>
    </source>
</evidence>
<feature type="compositionally biased region" description="Basic and acidic residues" evidence="1">
    <location>
        <begin position="305"/>
        <end position="319"/>
    </location>
</feature>
<evidence type="ECO:0000313" key="3">
    <source>
        <dbReference type="Proteomes" id="UP000623467"/>
    </source>
</evidence>
<comment type="caution">
    <text evidence="2">The sequence shown here is derived from an EMBL/GenBank/DDBJ whole genome shotgun (WGS) entry which is preliminary data.</text>
</comment>
<dbReference type="EMBL" id="JACAZH010000001">
    <property type="protein sequence ID" value="KAF7376345.1"/>
    <property type="molecule type" value="Genomic_DNA"/>
</dbReference>
<reference evidence="2" key="1">
    <citation type="submission" date="2020-05" db="EMBL/GenBank/DDBJ databases">
        <title>Mycena genomes resolve the evolution of fungal bioluminescence.</title>
        <authorList>
            <person name="Tsai I.J."/>
        </authorList>
    </citation>
    <scope>NUCLEOTIDE SEQUENCE</scope>
    <source>
        <strain evidence="2">160909Yilan</strain>
    </source>
</reference>
<feature type="region of interest" description="Disordered" evidence="1">
    <location>
        <begin position="280"/>
        <end position="319"/>
    </location>
</feature>
<dbReference type="AlphaFoldDB" id="A0A8H7DJA9"/>
<keyword evidence="3" id="KW-1185">Reference proteome</keyword>
<dbReference type="Proteomes" id="UP000623467">
    <property type="component" value="Unassembled WGS sequence"/>
</dbReference>